<dbReference type="EnsemblMetazoa" id="GBRI040107-RA">
    <property type="protein sequence ID" value="GBRI040107-PA"/>
    <property type="gene ID" value="GBRI040107"/>
</dbReference>
<feature type="transmembrane region" description="Helical" evidence="1">
    <location>
        <begin position="119"/>
        <end position="144"/>
    </location>
</feature>
<reference evidence="3" key="1">
    <citation type="submission" date="2014-03" db="EMBL/GenBank/DDBJ databases">
        <authorList>
            <person name="Aksoy S."/>
            <person name="Warren W."/>
            <person name="Wilson R.K."/>
        </authorList>
    </citation>
    <scope>NUCLEOTIDE SEQUENCE [LARGE SCALE GENOMIC DNA]</scope>
    <source>
        <strain evidence="3">IAEA</strain>
    </source>
</reference>
<name>A0A1A9X0X6_9MUSC</name>
<keyword evidence="3" id="KW-1185">Reference proteome</keyword>
<feature type="transmembrane region" description="Helical" evidence="1">
    <location>
        <begin position="164"/>
        <end position="186"/>
    </location>
</feature>
<dbReference type="VEuPathDB" id="VectorBase:GBRI040107"/>
<sequence>MLATAKAESRYIINERNALRCSLSHLREINTYKDVFNILFRLNYNKLFGLKSVNFKILIYSGVVIKKRKTTPNDAVQFSLLRFLAIGTAGLLLIAALMVELLSLLPLLLVLELSTNNDWVIIASGSPISITVLEPGLILLVLLVMAVVSSVKSCVEIEFVKCEVLVVVVELLVIVLVLDLLVILLFEVWFLV</sequence>
<evidence type="ECO:0000256" key="1">
    <source>
        <dbReference type="SAM" id="Phobius"/>
    </source>
</evidence>
<evidence type="ECO:0000313" key="2">
    <source>
        <dbReference type="EnsemblMetazoa" id="GBRI040107-PA"/>
    </source>
</evidence>
<proteinExistence type="predicted"/>
<dbReference type="AlphaFoldDB" id="A0A1A9X0X6"/>
<feature type="transmembrane region" description="Helical" evidence="1">
    <location>
        <begin position="75"/>
        <end position="99"/>
    </location>
</feature>
<keyword evidence="1" id="KW-0472">Membrane</keyword>
<organism evidence="2 3">
    <name type="scientific">Glossina brevipalpis</name>
    <dbReference type="NCBI Taxonomy" id="37001"/>
    <lineage>
        <taxon>Eukaryota</taxon>
        <taxon>Metazoa</taxon>
        <taxon>Ecdysozoa</taxon>
        <taxon>Arthropoda</taxon>
        <taxon>Hexapoda</taxon>
        <taxon>Insecta</taxon>
        <taxon>Pterygota</taxon>
        <taxon>Neoptera</taxon>
        <taxon>Endopterygota</taxon>
        <taxon>Diptera</taxon>
        <taxon>Brachycera</taxon>
        <taxon>Muscomorpha</taxon>
        <taxon>Hippoboscoidea</taxon>
        <taxon>Glossinidae</taxon>
        <taxon>Glossina</taxon>
    </lineage>
</organism>
<reference evidence="2" key="2">
    <citation type="submission" date="2020-05" db="UniProtKB">
        <authorList>
            <consortium name="EnsemblMetazoa"/>
        </authorList>
    </citation>
    <scope>IDENTIFICATION</scope>
    <source>
        <strain evidence="2">IAEA</strain>
    </source>
</reference>
<keyword evidence="1" id="KW-1133">Transmembrane helix</keyword>
<dbReference type="Proteomes" id="UP000091820">
    <property type="component" value="Unassembled WGS sequence"/>
</dbReference>
<accession>A0A1A9X0X6</accession>
<evidence type="ECO:0000313" key="3">
    <source>
        <dbReference type="Proteomes" id="UP000091820"/>
    </source>
</evidence>
<protein>
    <submittedName>
        <fullName evidence="2">Uncharacterized protein</fullName>
    </submittedName>
</protein>
<keyword evidence="1" id="KW-0812">Transmembrane</keyword>